<organism evidence="1 2">
    <name type="scientific">Frankliniella fusca</name>
    <dbReference type="NCBI Taxonomy" id="407009"/>
    <lineage>
        <taxon>Eukaryota</taxon>
        <taxon>Metazoa</taxon>
        <taxon>Ecdysozoa</taxon>
        <taxon>Arthropoda</taxon>
        <taxon>Hexapoda</taxon>
        <taxon>Insecta</taxon>
        <taxon>Pterygota</taxon>
        <taxon>Neoptera</taxon>
        <taxon>Paraneoptera</taxon>
        <taxon>Thysanoptera</taxon>
        <taxon>Terebrantia</taxon>
        <taxon>Thripoidea</taxon>
        <taxon>Thripidae</taxon>
        <taxon>Frankliniella</taxon>
    </lineage>
</organism>
<dbReference type="Proteomes" id="UP001219518">
    <property type="component" value="Unassembled WGS sequence"/>
</dbReference>
<evidence type="ECO:0000313" key="1">
    <source>
        <dbReference type="EMBL" id="KAK3921462.1"/>
    </source>
</evidence>
<evidence type="ECO:0000313" key="2">
    <source>
        <dbReference type="Proteomes" id="UP001219518"/>
    </source>
</evidence>
<dbReference type="AlphaFoldDB" id="A0AAE1HHN4"/>
<dbReference type="PANTHER" id="PTHR35385:SF2">
    <property type="entry name" value="PROTEIN B, PUTATIVE-RELATED"/>
    <property type="match status" value="1"/>
</dbReference>
<name>A0AAE1HHN4_9NEOP</name>
<proteinExistence type="predicted"/>
<reference evidence="1" key="2">
    <citation type="journal article" date="2023" name="BMC Genomics">
        <title>Pest status, molecular evolution, and epigenetic factors derived from the genome assembly of Frankliniella fusca, a thysanopteran phytovirus vector.</title>
        <authorList>
            <person name="Catto M.A."/>
            <person name="Labadie P.E."/>
            <person name="Jacobson A.L."/>
            <person name="Kennedy G.G."/>
            <person name="Srinivasan R."/>
            <person name="Hunt B.G."/>
        </authorList>
    </citation>
    <scope>NUCLEOTIDE SEQUENCE</scope>
    <source>
        <strain evidence="1">PL_HMW_Pooled</strain>
    </source>
</reference>
<gene>
    <name evidence="1" type="ORF">KUF71_001242</name>
</gene>
<reference evidence="1" key="1">
    <citation type="submission" date="2021-07" db="EMBL/GenBank/DDBJ databases">
        <authorList>
            <person name="Catto M.A."/>
            <person name="Jacobson A."/>
            <person name="Kennedy G."/>
            <person name="Labadie P."/>
            <person name="Hunt B.G."/>
            <person name="Srinivasan R."/>
        </authorList>
    </citation>
    <scope>NUCLEOTIDE SEQUENCE</scope>
    <source>
        <strain evidence="1">PL_HMW_Pooled</strain>
        <tissue evidence="1">Head</tissue>
    </source>
</reference>
<protein>
    <submittedName>
        <fullName evidence="1">Early E1A 21 kDa protein</fullName>
    </submittedName>
</protein>
<sequence>MYRFEVFSLFKNSNYHFHTFQYPQVFMTDNSVPEKSGLKANWPNSIQLLCGFHVGQAEWLWLQSKYHQTDLTFQQIHYSSSCEELESAIENLKDMDINYYENRVSQLLESKEEWVYLFRANLQIGGHHTNNYAEASVRILKDVILQRTKAFNVVALVDYISETWDSYLTTKLCRYAY</sequence>
<comment type="caution">
    <text evidence="1">The sequence shown here is derived from an EMBL/GenBank/DDBJ whole genome shotgun (WGS) entry which is preliminary data.</text>
</comment>
<dbReference type="EMBL" id="JAHWGI010001034">
    <property type="protein sequence ID" value="KAK3921462.1"/>
    <property type="molecule type" value="Genomic_DNA"/>
</dbReference>
<dbReference type="PANTHER" id="PTHR35385">
    <property type="entry name" value="PROTEIN B, PUTATIVE-RELATED-RELATED"/>
    <property type="match status" value="1"/>
</dbReference>
<accession>A0AAE1HHN4</accession>
<keyword evidence="2" id="KW-1185">Reference proteome</keyword>